<proteinExistence type="predicted"/>
<dbReference type="Proteomes" id="UP001154312">
    <property type="component" value="Unassembled WGS sequence"/>
</dbReference>
<sequence length="112" mass="12163">MKAARRAKFLKEYWDVRQKSHNLKGQNVPLELKTLTDVAAAIGEDGTLIPGTFLFCGTDTQIAYQSDGNSKGLITRQPFCFAALRGWTLQRLSEAPPPAGCGARPGGVKMNP</sequence>
<reference evidence="1" key="1">
    <citation type="submission" date="2022-02" db="EMBL/GenBank/DDBJ databases">
        <authorList>
            <person name="Leng L."/>
        </authorList>
    </citation>
    <scope>NUCLEOTIDE SEQUENCE</scope>
    <source>
        <strain evidence="1">JI</strain>
    </source>
</reference>
<protein>
    <submittedName>
        <fullName evidence="1">Uncharacterized protein</fullName>
    </submittedName>
</protein>
<organism evidence="1 2">
    <name type="scientific">Pelotomaculum isophthalicicum JI</name>
    <dbReference type="NCBI Taxonomy" id="947010"/>
    <lineage>
        <taxon>Bacteria</taxon>
        <taxon>Bacillati</taxon>
        <taxon>Bacillota</taxon>
        <taxon>Clostridia</taxon>
        <taxon>Eubacteriales</taxon>
        <taxon>Desulfotomaculaceae</taxon>
        <taxon>Pelotomaculum</taxon>
    </lineage>
</organism>
<comment type="caution">
    <text evidence="1">The sequence shown here is derived from an EMBL/GenBank/DDBJ whole genome shotgun (WGS) entry which is preliminary data.</text>
</comment>
<evidence type="ECO:0000313" key="1">
    <source>
        <dbReference type="EMBL" id="MDF9407217.1"/>
    </source>
</evidence>
<dbReference type="RefSeq" id="WP_277442409.1">
    <property type="nucleotide sequence ID" value="NZ_JAKOAV010000003.1"/>
</dbReference>
<keyword evidence="2" id="KW-1185">Reference proteome</keyword>
<dbReference type="AlphaFoldDB" id="A0A9X4H3X1"/>
<evidence type="ECO:0000313" key="2">
    <source>
        <dbReference type="Proteomes" id="UP001154312"/>
    </source>
</evidence>
<accession>A0A9X4H3X1</accession>
<gene>
    <name evidence="1" type="ORF">L7E55_02405</name>
</gene>
<name>A0A9X4H3X1_9FIRM</name>
<dbReference type="EMBL" id="JAKOAV010000003">
    <property type="protein sequence ID" value="MDF9407217.1"/>
    <property type="molecule type" value="Genomic_DNA"/>
</dbReference>